<keyword evidence="2" id="KW-0472">Membrane</keyword>
<evidence type="ECO:0008006" key="4">
    <source>
        <dbReference type="Google" id="ProtNLM"/>
    </source>
</evidence>
<feature type="transmembrane region" description="Helical" evidence="2">
    <location>
        <begin position="112"/>
        <end position="131"/>
    </location>
</feature>
<reference evidence="3" key="1">
    <citation type="submission" date="2021-01" db="EMBL/GenBank/DDBJ databases">
        <authorList>
            <person name="Corre E."/>
            <person name="Pelletier E."/>
            <person name="Niang G."/>
            <person name="Scheremetjew M."/>
            <person name="Finn R."/>
            <person name="Kale V."/>
            <person name="Holt S."/>
            <person name="Cochrane G."/>
            <person name="Meng A."/>
            <person name="Brown T."/>
            <person name="Cohen L."/>
        </authorList>
    </citation>
    <scope>NUCLEOTIDE SEQUENCE</scope>
    <source>
        <strain evidence="3">Fehren 1</strain>
    </source>
</reference>
<name>A0A7S3I794_9SPIT</name>
<evidence type="ECO:0000256" key="1">
    <source>
        <dbReference type="ARBA" id="ARBA00004141"/>
    </source>
</evidence>
<feature type="transmembrane region" description="Helical" evidence="2">
    <location>
        <begin position="6"/>
        <end position="27"/>
    </location>
</feature>
<proteinExistence type="predicted"/>
<sequence length="210" mass="23731">MFLTSNVISSILLFTEGILAFLAFSGLTNSCTPDHGETEFPCEVSKLYNENFLGIPVIGQICQFYPMLNVSAVPILTITLRNNFMQVVPVKRWIRNSNCGCLMFLLDDKRRLVKGVWSFIFSLPVIIIVMFERDPQIMISYTGGICGPFILFLIPITLVWYGRKKLGEANEQNFNRSPYQALWLIIVMIIFAFLTLFMALYGAATGKSGE</sequence>
<feature type="transmembrane region" description="Helical" evidence="2">
    <location>
        <begin position="182"/>
        <end position="204"/>
    </location>
</feature>
<keyword evidence="2" id="KW-1133">Transmembrane helix</keyword>
<gene>
    <name evidence="3" type="ORF">FEHR0123_LOCUS9895</name>
</gene>
<dbReference type="PANTHER" id="PTHR16189">
    <property type="entry name" value="TRANSMEMBRANE PROTEIN 104-RELATED"/>
    <property type="match status" value="1"/>
</dbReference>
<dbReference type="GO" id="GO:0016020">
    <property type="term" value="C:membrane"/>
    <property type="evidence" value="ECO:0007669"/>
    <property type="project" value="UniProtKB-SubCell"/>
</dbReference>
<accession>A0A7S3I794</accession>
<protein>
    <recommendedName>
        <fullName evidence="4">Amino acid transporter transmembrane domain-containing protein</fullName>
    </recommendedName>
</protein>
<evidence type="ECO:0000313" key="3">
    <source>
        <dbReference type="EMBL" id="CAE0314969.1"/>
    </source>
</evidence>
<dbReference type="PANTHER" id="PTHR16189:SF0">
    <property type="entry name" value="TRANSMEMBRANE PROTEIN 104"/>
    <property type="match status" value="1"/>
</dbReference>
<dbReference type="AlphaFoldDB" id="A0A7S3I794"/>
<feature type="transmembrane region" description="Helical" evidence="2">
    <location>
        <begin position="137"/>
        <end position="161"/>
    </location>
</feature>
<organism evidence="3">
    <name type="scientific">Favella ehrenbergii</name>
    <dbReference type="NCBI Taxonomy" id="182087"/>
    <lineage>
        <taxon>Eukaryota</taxon>
        <taxon>Sar</taxon>
        <taxon>Alveolata</taxon>
        <taxon>Ciliophora</taxon>
        <taxon>Intramacronucleata</taxon>
        <taxon>Spirotrichea</taxon>
        <taxon>Choreotrichia</taxon>
        <taxon>Tintinnida</taxon>
        <taxon>Xystonellidae</taxon>
        <taxon>Favella</taxon>
    </lineage>
</organism>
<comment type="subcellular location">
    <subcellularLocation>
        <location evidence="1">Membrane</location>
        <topology evidence="1">Multi-pass membrane protein</topology>
    </subcellularLocation>
</comment>
<keyword evidence="2" id="KW-0812">Transmembrane</keyword>
<dbReference type="EMBL" id="HBIE01032615">
    <property type="protein sequence ID" value="CAE0314969.1"/>
    <property type="molecule type" value="Transcribed_RNA"/>
</dbReference>
<evidence type="ECO:0000256" key="2">
    <source>
        <dbReference type="SAM" id="Phobius"/>
    </source>
</evidence>